<keyword evidence="2" id="KW-1185">Reference proteome</keyword>
<gene>
    <name evidence="1" type="ORF">C1H66_22180</name>
</gene>
<protein>
    <submittedName>
        <fullName evidence="1">Uncharacterized protein</fullName>
    </submittedName>
</protein>
<dbReference type="EMBL" id="PNRE01000105">
    <property type="protein sequence ID" value="PMR66867.1"/>
    <property type="molecule type" value="Genomic_DNA"/>
</dbReference>
<evidence type="ECO:0000313" key="1">
    <source>
        <dbReference type="EMBL" id="PMR66867.1"/>
    </source>
</evidence>
<organism evidence="1 2">
    <name type="scientific">Halomonas heilongjiangensis</name>
    <dbReference type="NCBI Taxonomy" id="1387883"/>
    <lineage>
        <taxon>Bacteria</taxon>
        <taxon>Pseudomonadati</taxon>
        <taxon>Pseudomonadota</taxon>
        <taxon>Gammaproteobacteria</taxon>
        <taxon>Oceanospirillales</taxon>
        <taxon>Halomonadaceae</taxon>
        <taxon>Halomonas</taxon>
    </lineage>
</organism>
<reference evidence="1 2" key="1">
    <citation type="submission" date="2018-01" db="EMBL/GenBank/DDBJ databases">
        <title>Halomonas endophytica sp. nov., isolated from storage liquid in the stems of Populus euphratica.</title>
        <authorList>
            <person name="Chen C."/>
        </authorList>
    </citation>
    <scope>NUCLEOTIDE SEQUENCE [LARGE SCALE GENOMIC DNA]</scope>
    <source>
        <strain evidence="1 2">DSM 26881</strain>
    </source>
</reference>
<evidence type="ECO:0000313" key="2">
    <source>
        <dbReference type="Proteomes" id="UP000235346"/>
    </source>
</evidence>
<dbReference type="OrthoDB" id="6197984at2"/>
<sequence length="168" mass="18782">MPIATFRGERSVAEVVDKLYVKLTPRQRETVEAAILKANPRLRDIGNLRDGTILHVPDLPKLRAKTRTNRTLENPVTQVAVTLVDDLDGYGRRLAERVRVDQQDAKAQLTLLKSARFKAALGGAPHLQELAEQAARAIEARSKTIKERQGTLETALKRALADLEEMKR</sequence>
<accession>A0A2N7TFA3</accession>
<dbReference type="AlphaFoldDB" id="A0A2N7TFA3"/>
<dbReference type="RefSeq" id="WP_102630042.1">
    <property type="nucleotide sequence ID" value="NZ_PDOH01000018.1"/>
</dbReference>
<dbReference type="Proteomes" id="UP000235346">
    <property type="component" value="Unassembled WGS sequence"/>
</dbReference>
<comment type="caution">
    <text evidence="1">The sequence shown here is derived from an EMBL/GenBank/DDBJ whole genome shotgun (WGS) entry which is preliminary data.</text>
</comment>
<proteinExistence type="predicted"/>
<name>A0A2N7TFA3_9GAMM</name>